<accession>A0A2T0MRJ5</accession>
<organism evidence="2 3">
    <name type="scientific">Nonomuraea fuscirosea</name>
    <dbReference type="NCBI Taxonomy" id="1291556"/>
    <lineage>
        <taxon>Bacteria</taxon>
        <taxon>Bacillati</taxon>
        <taxon>Actinomycetota</taxon>
        <taxon>Actinomycetes</taxon>
        <taxon>Streptosporangiales</taxon>
        <taxon>Streptosporangiaceae</taxon>
        <taxon>Nonomuraea</taxon>
    </lineage>
</organism>
<dbReference type="EMBL" id="PVNG01000016">
    <property type="protein sequence ID" value="PRX60868.1"/>
    <property type="molecule type" value="Genomic_DNA"/>
</dbReference>
<dbReference type="RefSeq" id="WP_106246851.1">
    <property type="nucleotide sequence ID" value="NZ_JBFAIB010000056.1"/>
</dbReference>
<protein>
    <recommendedName>
        <fullName evidence="4">Peptidase inhibitor family I36</fullName>
    </recommendedName>
</protein>
<dbReference type="Proteomes" id="UP000238312">
    <property type="component" value="Unassembled WGS sequence"/>
</dbReference>
<gene>
    <name evidence="2" type="ORF">B0I32_116259</name>
</gene>
<keyword evidence="1" id="KW-0732">Signal</keyword>
<sequence length="128" mass="13450">MLRHSLAGGLVLAAASCFLAAGSVAHADIYAPYARAGAIVDADGGLNNYKNVISSERVATGRYCVEVSHKVDVTGALIQITPRDARRLPHIAYRNPSPTCEGHNTLAVHVYDTSTGRLADGGFDVTIS</sequence>
<reference evidence="2 3" key="1">
    <citation type="submission" date="2018-03" db="EMBL/GenBank/DDBJ databases">
        <title>Genomic Encyclopedia of Type Strains, Phase III (KMG-III): the genomes of soil and plant-associated and newly described type strains.</title>
        <authorList>
            <person name="Whitman W."/>
        </authorList>
    </citation>
    <scope>NUCLEOTIDE SEQUENCE [LARGE SCALE GENOMIC DNA]</scope>
    <source>
        <strain evidence="2 3">CGMCC 4.7104</strain>
    </source>
</reference>
<name>A0A2T0MRJ5_9ACTN</name>
<keyword evidence="3" id="KW-1185">Reference proteome</keyword>
<feature type="signal peptide" evidence="1">
    <location>
        <begin position="1"/>
        <end position="27"/>
    </location>
</feature>
<evidence type="ECO:0000256" key="1">
    <source>
        <dbReference type="SAM" id="SignalP"/>
    </source>
</evidence>
<dbReference type="OrthoDB" id="3538714at2"/>
<comment type="caution">
    <text evidence="2">The sequence shown here is derived from an EMBL/GenBank/DDBJ whole genome shotgun (WGS) entry which is preliminary data.</text>
</comment>
<evidence type="ECO:0008006" key="4">
    <source>
        <dbReference type="Google" id="ProtNLM"/>
    </source>
</evidence>
<proteinExistence type="predicted"/>
<dbReference type="PROSITE" id="PS51257">
    <property type="entry name" value="PROKAR_LIPOPROTEIN"/>
    <property type="match status" value="1"/>
</dbReference>
<dbReference type="AlphaFoldDB" id="A0A2T0MRJ5"/>
<evidence type="ECO:0000313" key="2">
    <source>
        <dbReference type="EMBL" id="PRX60868.1"/>
    </source>
</evidence>
<evidence type="ECO:0000313" key="3">
    <source>
        <dbReference type="Proteomes" id="UP000238312"/>
    </source>
</evidence>
<feature type="chain" id="PRO_5015740555" description="Peptidase inhibitor family I36" evidence="1">
    <location>
        <begin position="28"/>
        <end position="128"/>
    </location>
</feature>